<sequence length="73" mass="8012">MPFFCCSLTVIPGVINTGWADKVSDPEGRKADQELNKFAISSEDDANAVIYALNQPDNVTVNDLIISPTLQNW</sequence>
<dbReference type="PATRIC" id="fig|1354253.4.peg.3932"/>
<gene>
    <name evidence="1" type="ORF">M977_03853</name>
</gene>
<dbReference type="RefSeq" id="WP_064518143.1">
    <property type="nucleotide sequence ID" value="NZ_LXEP01000033.1"/>
</dbReference>
<protein>
    <submittedName>
        <fullName evidence="1">Short-chain dehydrogenase/reductase family oxidoreductase</fullName>
    </submittedName>
</protein>
<accession>A0A1B7HQY8</accession>
<evidence type="ECO:0000313" key="2">
    <source>
        <dbReference type="Proteomes" id="UP000078504"/>
    </source>
</evidence>
<organism evidence="1 2">
    <name type="scientific">Buttiauxella gaviniae ATCC 51604</name>
    <dbReference type="NCBI Taxonomy" id="1354253"/>
    <lineage>
        <taxon>Bacteria</taxon>
        <taxon>Pseudomonadati</taxon>
        <taxon>Pseudomonadota</taxon>
        <taxon>Gammaproteobacteria</taxon>
        <taxon>Enterobacterales</taxon>
        <taxon>Enterobacteriaceae</taxon>
        <taxon>Buttiauxella</taxon>
    </lineage>
</organism>
<proteinExistence type="predicted"/>
<dbReference type="AlphaFoldDB" id="A0A1B7HQY8"/>
<evidence type="ECO:0000313" key="1">
    <source>
        <dbReference type="EMBL" id="OAT18064.1"/>
    </source>
</evidence>
<dbReference type="Proteomes" id="UP000078504">
    <property type="component" value="Unassembled WGS sequence"/>
</dbReference>
<name>A0A1B7HQY8_9ENTR</name>
<dbReference type="EMBL" id="LXEP01000033">
    <property type="protein sequence ID" value="OAT18064.1"/>
    <property type="molecule type" value="Genomic_DNA"/>
</dbReference>
<reference evidence="1 2" key="1">
    <citation type="submission" date="2016-04" db="EMBL/GenBank/DDBJ databases">
        <title>ATOL: Assembling a taxonomically balanced genome-scale reconstruction of the evolutionary history of the Enterobacteriaceae.</title>
        <authorList>
            <person name="Plunkett G.III."/>
            <person name="Neeno-Eckwall E.C."/>
            <person name="Glasner J.D."/>
            <person name="Perna N.T."/>
        </authorList>
    </citation>
    <scope>NUCLEOTIDE SEQUENCE [LARGE SCALE GENOMIC DNA]</scope>
    <source>
        <strain evidence="1 2">ATCC 51604</strain>
    </source>
</reference>
<comment type="caution">
    <text evidence="1">The sequence shown here is derived from an EMBL/GenBank/DDBJ whole genome shotgun (WGS) entry which is preliminary data.</text>
</comment>